<keyword evidence="3" id="KW-0106">Calcium</keyword>
<evidence type="ECO:0000256" key="2">
    <source>
        <dbReference type="ARBA" id="ARBA00022737"/>
    </source>
</evidence>
<evidence type="ECO:0000259" key="5">
    <source>
        <dbReference type="PROSITE" id="PS50222"/>
    </source>
</evidence>
<sequence>MPNRIISASFFIWILHRLVLAHERSHIMNTVHTHEDVNAIREKWGVDEIVRDLDHIRKDISKVIKMEDAGLITTSEAIFYFFKMYDFDNNERLDGLEYLVAISHSMEHMIEIEDVTHAIDVFLECDDNSDGFISYYEYKQHLKH</sequence>
<name>B5M6D0_CYRSC</name>
<evidence type="ECO:0000256" key="4">
    <source>
        <dbReference type="SAM" id="SignalP"/>
    </source>
</evidence>
<feature type="signal peptide" evidence="4">
    <location>
        <begin position="1"/>
        <end position="21"/>
    </location>
</feature>
<dbReference type="InterPro" id="IPR018247">
    <property type="entry name" value="EF_Hand_1_Ca_BS"/>
</dbReference>
<keyword evidence="2" id="KW-0677">Repeat</keyword>
<proteinExistence type="evidence at transcript level"/>
<dbReference type="PROSITE" id="PS50222">
    <property type="entry name" value="EF_HAND_2"/>
    <property type="match status" value="2"/>
</dbReference>
<dbReference type="GO" id="GO:0005509">
    <property type="term" value="F:calcium ion binding"/>
    <property type="evidence" value="ECO:0007669"/>
    <property type="project" value="InterPro"/>
</dbReference>
<dbReference type="EMBL" id="EU979481">
    <property type="protein sequence ID" value="ACH48184.1"/>
    <property type="molecule type" value="mRNA"/>
</dbReference>
<evidence type="ECO:0000256" key="3">
    <source>
        <dbReference type="ARBA" id="ARBA00022837"/>
    </source>
</evidence>
<dbReference type="InterPro" id="IPR002048">
    <property type="entry name" value="EF_hand_dom"/>
</dbReference>
<evidence type="ECO:0000256" key="1">
    <source>
        <dbReference type="ARBA" id="ARBA00022729"/>
    </source>
</evidence>
<dbReference type="Pfam" id="PF13499">
    <property type="entry name" value="EF-hand_7"/>
    <property type="match status" value="1"/>
</dbReference>
<organism evidence="6">
    <name type="scientific">Cyriopagopus schmidti</name>
    <name type="common">Chinese bird spider</name>
    <name type="synonym">Haplopelma schmidti</name>
    <dbReference type="NCBI Taxonomy" id="29017"/>
    <lineage>
        <taxon>Eukaryota</taxon>
        <taxon>Metazoa</taxon>
        <taxon>Ecdysozoa</taxon>
        <taxon>Arthropoda</taxon>
        <taxon>Chelicerata</taxon>
        <taxon>Arachnida</taxon>
        <taxon>Araneae</taxon>
        <taxon>Mygalomorphae</taxon>
        <taxon>Avicularoidea</taxon>
        <taxon>Theraphosidae</taxon>
        <taxon>Cyriopagopus</taxon>
    </lineage>
</organism>
<dbReference type="SUPFAM" id="SSF47473">
    <property type="entry name" value="EF-hand"/>
    <property type="match status" value="1"/>
</dbReference>
<dbReference type="AlphaFoldDB" id="B5M6D0"/>
<dbReference type="PROSITE" id="PS00018">
    <property type="entry name" value="EF_HAND_1"/>
    <property type="match status" value="1"/>
</dbReference>
<dbReference type="PANTHER" id="PTHR23104">
    <property type="entry name" value="MULTIPLE COAGULATION FACTOR DEFICIENCY PROTEIN 2 NEURAL STEM CELL DERIVED NEURONAL SURVIVAL PROTEIN"/>
    <property type="match status" value="1"/>
</dbReference>
<accession>B5M6D0</accession>
<keyword evidence="1 4" id="KW-0732">Signal</keyword>
<protein>
    <submittedName>
        <fullName evidence="6">Multiple coagulation factor deficiency 2-like protein</fullName>
    </submittedName>
</protein>
<feature type="chain" id="PRO_5002836641" evidence="4">
    <location>
        <begin position="22"/>
        <end position="144"/>
    </location>
</feature>
<reference evidence="6" key="1">
    <citation type="submission" date="2008-07" db="EMBL/GenBank/DDBJ databases">
        <title>Venomics of the spider Ornithoctonus huwena based on transcriptomic versus proteomic analysis.</title>
        <authorList>
            <person name="Jiang L."/>
            <person name="Peng L."/>
            <person name="Liang S."/>
        </authorList>
    </citation>
    <scope>NUCLEOTIDE SEQUENCE</scope>
</reference>
<feature type="domain" description="EF-hand" evidence="5">
    <location>
        <begin position="73"/>
        <end position="108"/>
    </location>
</feature>
<dbReference type="InterPro" id="IPR011992">
    <property type="entry name" value="EF-hand-dom_pair"/>
</dbReference>
<feature type="domain" description="EF-hand" evidence="5">
    <location>
        <begin position="113"/>
        <end position="144"/>
    </location>
</feature>
<dbReference type="PANTHER" id="PTHR23104:SF17">
    <property type="entry name" value="EF-HAND DOMAIN-CONTAINING PROTEIN"/>
    <property type="match status" value="1"/>
</dbReference>
<dbReference type="InterPro" id="IPR052110">
    <property type="entry name" value="MCFD2-like"/>
</dbReference>
<dbReference type="Gene3D" id="1.10.238.10">
    <property type="entry name" value="EF-hand"/>
    <property type="match status" value="1"/>
</dbReference>
<evidence type="ECO:0000313" key="6">
    <source>
        <dbReference type="EMBL" id="ACH48184.1"/>
    </source>
</evidence>